<evidence type="ECO:0000256" key="2">
    <source>
        <dbReference type="ARBA" id="ARBA00022741"/>
    </source>
</evidence>
<dbReference type="EMBL" id="WRXN01000012">
    <property type="protein sequence ID" value="MVT11154.1"/>
    <property type="molecule type" value="Genomic_DNA"/>
</dbReference>
<sequence length="455" mass="51496">MDTHLITANARVLYRDLQWFRQVLDLRMKQYFEQDTSTEEPPPPALEDDGAVYSQIVQHYQMSTPERLVLLLALCPHIQPQLLDVFFIKNSTYDRGFTEFGGIKGVQHGGFLPTGETAAFLLSAHNLQQRFMLTQLFAPSHFFASHNILKLSGAQAEEPMLSGALQMSREYISYFTQGVAYQPDYNTLFPAKRIQTGLDWEDLVLDLHTMSEVEEIKTWIEHGSALMNDWGMAKRIKPGYRALFYGPPGTGKSFTACLLGKAFQLDVYRIDLSMVVSKYIGETEKNLAGVFDQAASKNWILFFDEADALFGKRSVTSSANDRYANQEVAYLLQRIEDFPGLVILATNLKANIDEAFGRRFQAMIYFPVPGPEQRLRLWQQAFPSHVVMEAALQMEEIAGTYELTGGAIINVSRYCCLAALKRNSTTILLKDVVMGIRKEFAKEGRIMPQFKARSA</sequence>
<dbReference type="InterPro" id="IPR003959">
    <property type="entry name" value="ATPase_AAA_core"/>
</dbReference>
<dbReference type="AlphaFoldDB" id="A0A7K1U9W0"/>
<comment type="similarity">
    <text evidence="1">Belongs to the AAA ATPase family.</text>
</comment>
<keyword evidence="6" id="KW-1185">Reference proteome</keyword>
<evidence type="ECO:0000256" key="1">
    <source>
        <dbReference type="ARBA" id="ARBA00006914"/>
    </source>
</evidence>
<dbReference type="Gene3D" id="3.40.50.300">
    <property type="entry name" value="P-loop containing nucleotide triphosphate hydrolases"/>
    <property type="match status" value="1"/>
</dbReference>
<dbReference type="PANTHER" id="PTHR23073">
    <property type="entry name" value="26S PROTEASOME REGULATORY SUBUNIT"/>
    <property type="match status" value="1"/>
</dbReference>
<keyword evidence="3" id="KW-0067">ATP-binding</keyword>
<dbReference type="SMART" id="SM00382">
    <property type="entry name" value="AAA"/>
    <property type="match status" value="1"/>
</dbReference>
<keyword evidence="2" id="KW-0547">Nucleotide-binding</keyword>
<evidence type="ECO:0000313" key="6">
    <source>
        <dbReference type="Proteomes" id="UP000461730"/>
    </source>
</evidence>
<feature type="domain" description="AAA+ ATPase" evidence="4">
    <location>
        <begin position="238"/>
        <end position="370"/>
    </location>
</feature>
<dbReference type="CDD" id="cd19481">
    <property type="entry name" value="RecA-like_protease"/>
    <property type="match status" value="1"/>
</dbReference>
<protein>
    <submittedName>
        <fullName evidence="5">AAA family ATPase</fullName>
    </submittedName>
</protein>
<dbReference type="RefSeq" id="WP_157308584.1">
    <property type="nucleotide sequence ID" value="NZ_WRXN01000012.1"/>
</dbReference>
<dbReference type="Proteomes" id="UP000461730">
    <property type="component" value="Unassembled WGS sequence"/>
</dbReference>
<dbReference type="InterPro" id="IPR003593">
    <property type="entry name" value="AAA+_ATPase"/>
</dbReference>
<dbReference type="InterPro" id="IPR027417">
    <property type="entry name" value="P-loop_NTPase"/>
</dbReference>
<gene>
    <name evidence="5" type="ORF">GO493_22995</name>
</gene>
<dbReference type="GO" id="GO:0016887">
    <property type="term" value="F:ATP hydrolysis activity"/>
    <property type="evidence" value="ECO:0007669"/>
    <property type="project" value="InterPro"/>
</dbReference>
<evidence type="ECO:0000313" key="5">
    <source>
        <dbReference type="EMBL" id="MVT11154.1"/>
    </source>
</evidence>
<dbReference type="InterPro" id="IPR050221">
    <property type="entry name" value="26S_Proteasome_ATPase"/>
</dbReference>
<reference evidence="5 6" key="1">
    <citation type="submission" date="2019-12" db="EMBL/GenBank/DDBJ databases">
        <title>Chitinophaga sp. strain ysch24 (GDMCC 1.1355), whole genome shotgun sequence.</title>
        <authorList>
            <person name="Zhang X."/>
        </authorList>
    </citation>
    <scope>NUCLEOTIDE SEQUENCE [LARGE SCALE GENOMIC DNA]</scope>
    <source>
        <strain evidence="6">ysch24</strain>
    </source>
</reference>
<evidence type="ECO:0000259" key="4">
    <source>
        <dbReference type="SMART" id="SM00382"/>
    </source>
</evidence>
<organism evidence="5 6">
    <name type="scientific">Chitinophaga tropicalis</name>
    <dbReference type="NCBI Taxonomy" id="2683588"/>
    <lineage>
        <taxon>Bacteria</taxon>
        <taxon>Pseudomonadati</taxon>
        <taxon>Bacteroidota</taxon>
        <taxon>Chitinophagia</taxon>
        <taxon>Chitinophagales</taxon>
        <taxon>Chitinophagaceae</taxon>
        <taxon>Chitinophaga</taxon>
    </lineage>
</organism>
<comment type="caution">
    <text evidence="5">The sequence shown here is derived from an EMBL/GenBank/DDBJ whole genome shotgun (WGS) entry which is preliminary data.</text>
</comment>
<dbReference type="Pfam" id="PF00004">
    <property type="entry name" value="AAA"/>
    <property type="match status" value="1"/>
</dbReference>
<accession>A0A7K1U9W0</accession>
<dbReference type="SUPFAM" id="SSF52540">
    <property type="entry name" value="P-loop containing nucleoside triphosphate hydrolases"/>
    <property type="match status" value="1"/>
</dbReference>
<proteinExistence type="inferred from homology"/>
<name>A0A7K1U9W0_9BACT</name>
<dbReference type="GO" id="GO:0005524">
    <property type="term" value="F:ATP binding"/>
    <property type="evidence" value="ECO:0007669"/>
    <property type="project" value="UniProtKB-KW"/>
</dbReference>
<evidence type="ECO:0000256" key="3">
    <source>
        <dbReference type="ARBA" id="ARBA00022840"/>
    </source>
</evidence>